<reference evidence="9 10" key="1">
    <citation type="submission" date="2019-10" db="EMBL/GenBank/DDBJ databases">
        <title>Sequencing and Assembly of Multiple Reported Metal-Biooxidizing Members of the Extremely Thermoacidophilic Archaeal Family Sulfolobaceae.</title>
        <authorList>
            <person name="Counts J.A."/>
            <person name="Kelly R.M."/>
        </authorList>
    </citation>
    <scope>NUCLEOTIDE SEQUENCE [LARGE SCALE GENOMIC DNA]</scope>
    <source>
        <strain evidence="9 10">DSM 6482</strain>
    </source>
</reference>
<dbReference type="AlphaFoldDB" id="A0A6A9QS20"/>
<evidence type="ECO:0000256" key="6">
    <source>
        <dbReference type="ARBA" id="ARBA00022898"/>
    </source>
</evidence>
<dbReference type="CDD" id="cd00609">
    <property type="entry name" value="AAT_like"/>
    <property type="match status" value="1"/>
</dbReference>
<dbReference type="Gene3D" id="3.90.1150.10">
    <property type="entry name" value="Aspartate Aminotransferase, domain 1"/>
    <property type="match status" value="1"/>
</dbReference>
<dbReference type="InterPro" id="IPR015424">
    <property type="entry name" value="PyrdxlP-dep_Trfase"/>
</dbReference>
<proteinExistence type="inferred from homology"/>
<dbReference type="Proteomes" id="UP000470772">
    <property type="component" value="Unassembled WGS sequence"/>
</dbReference>
<comment type="caution">
    <text evidence="9">The sequence shown here is derived from an EMBL/GenBank/DDBJ whole genome shotgun (WGS) entry which is preliminary data.</text>
</comment>
<evidence type="ECO:0000313" key="10">
    <source>
        <dbReference type="Proteomes" id="UP000470772"/>
    </source>
</evidence>
<evidence type="ECO:0000313" key="9">
    <source>
        <dbReference type="EMBL" id="MUN27942.1"/>
    </source>
</evidence>
<dbReference type="Gene3D" id="3.40.640.10">
    <property type="entry name" value="Type I PLP-dependent aspartate aminotransferase-like (Major domain)"/>
    <property type="match status" value="1"/>
</dbReference>
<comment type="similarity">
    <text evidence="2 7">Belongs to the class-I pyridoxal-phosphate-dependent aminotransferase family.</text>
</comment>
<accession>A0A6A9QS20</accession>
<feature type="domain" description="Aminotransferase class I/classII large" evidence="8">
    <location>
        <begin position="26"/>
        <end position="379"/>
    </location>
</feature>
<keyword evidence="6" id="KW-0663">Pyridoxal phosphate</keyword>
<dbReference type="GO" id="GO:0030170">
    <property type="term" value="F:pyridoxal phosphate binding"/>
    <property type="evidence" value="ECO:0007669"/>
    <property type="project" value="InterPro"/>
</dbReference>
<dbReference type="InterPro" id="IPR015421">
    <property type="entry name" value="PyrdxlP-dep_Trfase_major"/>
</dbReference>
<dbReference type="InterPro" id="IPR004839">
    <property type="entry name" value="Aminotransferase_I/II_large"/>
</dbReference>
<keyword evidence="4 7" id="KW-0032">Aminotransferase</keyword>
<keyword evidence="10" id="KW-1185">Reference proteome</keyword>
<dbReference type="GO" id="GO:0008483">
    <property type="term" value="F:transaminase activity"/>
    <property type="evidence" value="ECO:0007669"/>
    <property type="project" value="UniProtKB-KW"/>
</dbReference>
<dbReference type="InterPro" id="IPR015422">
    <property type="entry name" value="PyrdxlP-dep_Trfase_small"/>
</dbReference>
<dbReference type="InterPro" id="IPR050596">
    <property type="entry name" value="AspAT/PAT-like"/>
</dbReference>
<evidence type="ECO:0000256" key="1">
    <source>
        <dbReference type="ARBA" id="ARBA00001933"/>
    </source>
</evidence>
<organism evidence="9 10">
    <name type="scientific">Sulfuracidifex metallicus DSM 6482 = JCM 9184</name>
    <dbReference type="NCBI Taxonomy" id="523847"/>
    <lineage>
        <taxon>Archaea</taxon>
        <taxon>Thermoproteota</taxon>
        <taxon>Thermoprotei</taxon>
        <taxon>Sulfolobales</taxon>
        <taxon>Sulfolobaceae</taxon>
        <taxon>Sulfuracidifex</taxon>
    </lineage>
</organism>
<comment type="subunit">
    <text evidence="3">Homodimer.</text>
</comment>
<evidence type="ECO:0000256" key="4">
    <source>
        <dbReference type="ARBA" id="ARBA00022576"/>
    </source>
</evidence>
<dbReference type="EC" id="2.6.1.-" evidence="7"/>
<gene>
    <name evidence="9" type="ORF">GC250_00320</name>
</gene>
<evidence type="ECO:0000256" key="7">
    <source>
        <dbReference type="RuleBase" id="RU000481"/>
    </source>
</evidence>
<keyword evidence="5 7" id="KW-0808">Transferase</keyword>
<dbReference type="PANTHER" id="PTHR46383">
    <property type="entry name" value="ASPARTATE AMINOTRANSFERASE"/>
    <property type="match status" value="1"/>
</dbReference>
<name>A0A6A9QS20_SULME</name>
<dbReference type="PROSITE" id="PS00105">
    <property type="entry name" value="AA_TRANSFER_CLASS_1"/>
    <property type="match status" value="1"/>
</dbReference>
<dbReference type="InterPro" id="IPR004838">
    <property type="entry name" value="NHTrfase_class1_PyrdxlP-BS"/>
</dbReference>
<dbReference type="Pfam" id="PF00155">
    <property type="entry name" value="Aminotran_1_2"/>
    <property type="match status" value="1"/>
</dbReference>
<evidence type="ECO:0000259" key="8">
    <source>
        <dbReference type="Pfam" id="PF00155"/>
    </source>
</evidence>
<comment type="cofactor">
    <cofactor evidence="1 7">
        <name>pyridoxal 5'-phosphate</name>
        <dbReference type="ChEBI" id="CHEBI:597326"/>
    </cofactor>
</comment>
<dbReference type="SUPFAM" id="SSF53383">
    <property type="entry name" value="PLP-dependent transferases"/>
    <property type="match status" value="1"/>
</dbReference>
<dbReference type="PANTHER" id="PTHR46383:SF1">
    <property type="entry name" value="ASPARTATE AMINOTRANSFERASE"/>
    <property type="match status" value="1"/>
</dbReference>
<dbReference type="GO" id="GO:0006520">
    <property type="term" value="P:amino acid metabolic process"/>
    <property type="evidence" value="ECO:0007669"/>
    <property type="project" value="InterPro"/>
</dbReference>
<dbReference type="EMBL" id="WGGD01000005">
    <property type="protein sequence ID" value="MUN27942.1"/>
    <property type="molecule type" value="Genomic_DNA"/>
</dbReference>
<evidence type="ECO:0000256" key="5">
    <source>
        <dbReference type="ARBA" id="ARBA00022679"/>
    </source>
</evidence>
<protein>
    <recommendedName>
        <fullName evidence="7">Aminotransferase</fullName>
        <ecNumber evidence="7">2.6.1.-</ecNumber>
    </recommendedName>
</protein>
<evidence type="ECO:0000256" key="3">
    <source>
        <dbReference type="ARBA" id="ARBA00011738"/>
    </source>
</evidence>
<sequence>MYELAGESTLVYQEIARKVSKERGIKTINFGIGQPDVVTFKRIRDSAIQALEQGFTGYTPALGLDELREKIAQYLTVNYGDVKKDNVIVTPGAKTALFLGFLLFINPGDEVIMQDPSFYSYAEVVRLLGGKPVFLKLNMNQNGFSHDFEAIERLISPKTKMLVINNPHNPTGSLFDPHEIERLMEISKEKKIILMSDEIYDNFVYEGKMKSVLEDPSWTDYVLYINGFSKTFSMTGWRLGYVVAREDVIKKMGVLAGNIYTCPTSFAQKGAISSFDSFDNVKEMINLFKKRRDVMFNELQKVKKIRVIKPNGAFYMFPYIGELLRDLKMEVKDFSVELIKSKGVITIPGEVFPKDVGKDFVRLSFAVKEEDIKEGITKIAEFVDEKSQSDR</sequence>
<evidence type="ECO:0000256" key="2">
    <source>
        <dbReference type="ARBA" id="ARBA00007441"/>
    </source>
</evidence>